<reference evidence="3" key="1">
    <citation type="submission" date="2016-12" db="EMBL/GenBank/DDBJ databases">
        <title>The genomes of Aspergillus section Nigri reveals drivers in fungal speciation.</title>
        <authorList>
            <consortium name="DOE Joint Genome Institute"/>
            <person name="Vesth T.C."/>
            <person name="Nybo J."/>
            <person name="Theobald S."/>
            <person name="Brandl J."/>
            <person name="Frisvad J.C."/>
            <person name="Nielsen K.F."/>
            <person name="Lyhne E.K."/>
            <person name="Kogle M.E."/>
            <person name="Kuo A."/>
            <person name="Riley R."/>
            <person name="Clum A."/>
            <person name="Nolan M."/>
            <person name="Lipzen A."/>
            <person name="Salamov A."/>
            <person name="Henrissat B."/>
            <person name="Wiebenga A."/>
            <person name="De Vries R.P."/>
            <person name="Grigoriev I.V."/>
            <person name="Mortensen U.H."/>
            <person name="Andersen M.R."/>
            <person name="Baker S.E."/>
        </authorList>
    </citation>
    <scope>NUCLEOTIDE SEQUENCE [LARGE SCALE GENOMIC DNA]</scope>
    <source>
        <strain evidence="3">CBS 115656</strain>
    </source>
</reference>
<feature type="compositionally biased region" description="Basic and acidic residues" evidence="1">
    <location>
        <begin position="34"/>
        <end position="46"/>
    </location>
</feature>
<feature type="region of interest" description="Disordered" evidence="1">
    <location>
        <begin position="1"/>
        <end position="46"/>
    </location>
</feature>
<dbReference type="GeneID" id="37121114"/>
<sequence>MRWSMTLGGPGHGHTHHLSQGQMGIRHQSTVSRHSHDDLSSTQKSLRESLKPRLKLQGLEIHRTTHHFPLHITPWHIRIVPSWLILAAWGITGIPYVLIPLWI</sequence>
<keyword evidence="2" id="KW-0812">Transmembrane</keyword>
<feature type="compositionally biased region" description="Polar residues" evidence="1">
    <location>
        <begin position="19"/>
        <end position="32"/>
    </location>
</feature>
<keyword evidence="4" id="KW-1185">Reference proteome</keyword>
<evidence type="ECO:0000313" key="3">
    <source>
        <dbReference type="EMBL" id="PYH36907.1"/>
    </source>
</evidence>
<gene>
    <name evidence="3" type="ORF">BO87DRAFT_216869</name>
</gene>
<evidence type="ECO:0000256" key="1">
    <source>
        <dbReference type="SAM" id="MobiDB-lite"/>
    </source>
</evidence>
<dbReference type="Proteomes" id="UP000247647">
    <property type="component" value="Unassembled WGS sequence"/>
</dbReference>
<evidence type="ECO:0000313" key="4">
    <source>
        <dbReference type="Proteomes" id="UP000247647"/>
    </source>
</evidence>
<feature type="transmembrane region" description="Helical" evidence="2">
    <location>
        <begin position="83"/>
        <end position="102"/>
    </location>
</feature>
<protein>
    <submittedName>
        <fullName evidence="3">Uncharacterized protein</fullName>
    </submittedName>
</protein>
<proteinExistence type="predicted"/>
<accession>A0A318YSI6</accession>
<dbReference type="RefSeq" id="XP_025482385.1">
    <property type="nucleotide sequence ID" value="XM_025618658.1"/>
</dbReference>
<keyword evidence="2" id="KW-0472">Membrane</keyword>
<evidence type="ECO:0000256" key="2">
    <source>
        <dbReference type="SAM" id="Phobius"/>
    </source>
</evidence>
<dbReference type="EMBL" id="KZ821451">
    <property type="protein sequence ID" value="PYH36907.1"/>
    <property type="molecule type" value="Genomic_DNA"/>
</dbReference>
<organism evidence="3 4">
    <name type="scientific">Aspergillus neoniger (strain CBS 115656)</name>
    <dbReference type="NCBI Taxonomy" id="1448310"/>
    <lineage>
        <taxon>Eukaryota</taxon>
        <taxon>Fungi</taxon>
        <taxon>Dikarya</taxon>
        <taxon>Ascomycota</taxon>
        <taxon>Pezizomycotina</taxon>
        <taxon>Eurotiomycetes</taxon>
        <taxon>Eurotiomycetidae</taxon>
        <taxon>Eurotiales</taxon>
        <taxon>Aspergillaceae</taxon>
        <taxon>Aspergillus</taxon>
        <taxon>Aspergillus subgen. Circumdati</taxon>
    </lineage>
</organism>
<keyword evidence="2" id="KW-1133">Transmembrane helix</keyword>
<dbReference type="AlphaFoldDB" id="A0A318YSI6"/>
<name>A0A318YSI6_ASPNB</name>